<evidence type="ECO:0000256" key="1">
    <source>
        <dbReference type="ARBA" id="ARBA00000971"/>
    </source>
</evidence>
<dbReference type="EC" id="5.2.1.8" evidence="10"/>
<evidence type="ECO:0000313" key="12">
    <source>
        <dbReference type="EMBL" id="PKQ68570.1"/>
    </source>
</evidence>
<dbReference type="GO" id="GO:0042026">
    <property type="term" value="P:protein refolding"/>
    <property type="evidence" value="ECO:0007669"/>
    <property type="project" value="UniProtKB-ARBA"/>
</dbReference>
<dbReference type="GO" id="GO:0003755">
    <property type="term" value="F:peptidyl-prolyl cis-trans isomerase activity"/>
    <property type="evidence" value="ECO:0007669"/>
    <property type="project" value="UniProtKB-UniRule"/>
</dbReference>
<keyword evidence="7 9" id="KW-0413">Isomerase</keyword>
<dbReference type="PROSITE" id="PS50059">
    <property type="entry name" value="FKBP_PPIASE"/>
    <property type="match status" value="1"/>
</dbReference>
<comment type="caution">
    <text evidence="12">The sequence shown here is derived from an EMBL/GenBank/DDBJ whole genome shotgun (WGS) entry which is preliminary data.</text>
</comment>
<dbReference type="Proteomes" id="UP000233387">
    <property type="component" value="Unassembled WGS sequence"/>
</dbReference>
<evidence type="ECO:0000256" key="7">
    <source>
        <dbReference type="ARBA" id="ARBA00023235"/>
    </source>
</evidence>
<keyword evidence="13" id="KW-1185">Reference proteome</keyword>
<protein>
    <recommendedName>
        <fullName evidence="10">Peptidyl-prolyl cis-trans isomerase</fullName>
        <ecNumber evidence="10">5.2.1.8</ecNumber>
    </recommendedName>
</protein>
<keyword evidence="6" id="KW-0143">Chaperone</keyword>
<dbReference type="PANTHER" id="PTHR47861:SF3">
    <property type="entry name" value="FKBP-TYPE PEPTIDYL-PROLYL CIS-TRANS ISOMERASE SLYD"/>
    <property type="match status" value="1"/>
</dbReference>
<comment type="catalytic activity">
    <reaction evidence="1 9 10">
        <text>[protein]-peptidylproline (omega=180) = [protein]-peptidylproline (omega=0)</text>
        <dbReference type="Rhea" id="RHEA:16237"/>
        <dbReference type="Rhea" id="RHEA-COMP:10747"/>
        <dbReference type="Rhea" id="RHEA-COMP:10748"/>
        <dbReference type="ChEBI" id="CHEBI:83833"/>
        <dbReference type="ChEBI" id="CHEBI:83834"/>
        <dbReference type="EC" id="5.2.1.8"/>
    </reaction>
</comment>
<keyword evidence="4" id="KW-0963">Cytoplasm</keyword>
<dbReference type="InterPro" id="IPR046357">
    <property type="entry name" value="PPIase_dom_sf"/>
</dbReference>
<dbReference type="AlphaFoldDB" id="A0A2N3IE44"/>
<name>A0A2N3IE44_9BACT</name>
<evidence type="ECO:0000313" key="13">
    <source>
        <dbReference type="Proteomes" id="UP000233387"/>
    </source>
</evidence>
<evidence type="ECO:0000256" key="5">
    <source>
        <dbReference type="ARBA" id="ARBA00023110"/>
    </source>
</evidence>
<dbReference type="EMBL" id="NKXO01000024">
    <property type="protein sequence ID" value="PKQ68570.1"/>
    <property type="molecule type" value="Genomic_DNA"/>
</dbReference>
<proteinExistence type="inferred from homology"/>
<feature type="domain" description="PPIase FKBP-type" evidence="11">
    <location>
        <begin position="7"/>
        <end position="83"/>
    </location>
</feature>
<evidence type="ECO:0000256" key="2">
    <source>
        <dbReference type="ARBA" id="ARBA00004496"/>
    </source>
</evidence>
<gene>
    <name evidence="12" type="ORF">Rain11_1637</name>
</gene>
<evidence type="ECO:0000256" key="3">
    <source>
        <dbReference type="ARBA" id="ARBA00006577"/>
    </source>
</evidence>
<comment type="subcellular location">
    <subcellularLocation>
        <location evidence="2">Cytoplasm</location>
    </subcellularLocation>
</comment>
<evidence type="ECO:0000256" key="8">
    <source>
        <dbReference type="ARBA" id="ARBA00037071"/>
    </source>
</evidence>
<accession>A0A2N3IE44</accession>
<evidence type="ECO:0000256" key="9">
    <source>
        <dbReference type="PROSITE-ProRule" id="PRU00277"/>
    </source>
</evidence>
<dbReference type="PANTHER" id="PTHR47861">
    <property type="entry name" value="FKBP-TYPE PEPTIDYL-PROLYL CIS-TRANS ISOMERASE SLYD"/>
    <property type="match status" value="1"/>
</dbReference>
<evidence type="ECO:0000259" key="11">
    <source>
        <dbReference type="PROSITE" id="PS50059"/>
    </source>
</evidence>
<evidence type="ECO:0000256" key="6">
    <source>
        <dbReference type="ARBA" id="ARBA00023186"/>
    </source>
</evidence>
<dbReference type="Pfam" id="PF00254">
    <property type="entry name" value="FKBP_C"/>
    <property type="match status" value="1"/>
</dbReference>
<evidence type="ECO:0000256" key="10">
    <source>
        <dbReference type="RuleBase" id="RU003915"/>
    </source>
</evidence>
<evidence type="ECO:0000256" key="4">
    <source>
        <dbReference type="ARBA" id="ARBA00022490"/>
    </source>
</evidence>
<dbReference type="SUPFAM" id="SSF54534">
    <property type="entry name" value="FKBP-like"/>
    <property type="match status" value="1"/>
</dbReference>
<comment type="function">
    <text evidence="8">Also involved in hydrogenase metallocenter assembly, probably by participating in the nickel insertion step. This function in hydrogenase biosynthesis requires chaperone activity and the presence of the metal-binding domain, but not PPIase activity.</text>
</comment>
<reference evidence="12 13" key="1">
    <citation type="submission" date="2017-06" db="EMBL/GenBank/DDBJ databases">
        <title>Raineya orbicola gen. nov., sp. nov. a slightly thermophilic bacterium of the phylum Bacteroidetes and the description of Raineyaceae fam. nov.</title>
        <authorList>
            <person name="Albuquerque L."/>
            <person name="Polonia A.R.M."/>
            <person name="Barroso C."/>
            <person name="Froufe H.J.C."/>
            <person name="Lage O."/>
            <person name="Lobo-Da-Cunha A."/>
            <person name="Egas C."/>
            <person name="Da Costa M.S."/>
        </authorList>
    </citation>
    <scope>NUCLEOTIDE SEQUENCE [LARGE SCALE GENOMIC DNA]</scope>
    <source>
        <strain evidence="12 13">SPSPC-11</strain>
    </source>
</reference>
<comment type="similarity">
    <text evidence="3 10">Belongs to the FKBP-type PPIase family.</text>
</comment>
<sequence>MQKVENGHVVKVHYTGRLTTGEIFDSSLGREPLEFTMGEGQMIPGFEQGILGMVVGEKKSIQVPCELGYGEVLEEMILEVPKSQLPLGMPMEVGTQLAINLANGGQIPAVMTAVSEETVTIDANHPLAGKDLVFEVQLVEINPKKSGLIFFE</sequence>
<dbReference type="OrthoDB" id="9808891at2"/>
<organism evidence="12 13">
    <name type="scientific">Raineya orbicola</name>
    <dbReference type="NCBI Taxonomy" id="2016530"/>
    <lineage>
        <taxon>Bacteria</taxon>
        <taxon>Pseudomonadati</taxon>
        <taxon>Bacteroidota</taxon>
        <taxon>Cytophagia</taxon>
        <taxon>Cytophagales</taxon>
        <taxon>Raineyaceae</taxon>
        <taxon>Raineya</taxon>
    </lineage>
</organism>
<dbReference type="GO" id="GO:0005737">
    <property type="term" value="C:cytoplasm"/>
    <property type="evidence" value="ECO:0007669"/>
    <property type="project" value="UniProtKB-SubCell"/>
</dbReference>
<dbReference type="Gene3D" id="3.10.50.40">
    <property type="match status" value="1"/>
</dbReference>
<dbReference type="RefSeq" id="WP_101358906.1">
    <property type="nucleotide sequence ID" value="NZ_NKXO01000024.1"/>
</dbReference>
<dbReference type="InterPro" id="IPR001179">
    <property type="entry name" value="PPIase_FKBP_dom"/>
</dbReference>
<keyword evidence="5 9" id="KW-0697">Rotamase</keyword>